<keyword evidence="8" id="KW-1185">Reference proteome</keyword>
<evidence type="ECO:0000313" key="8">
    <source>
        <dbReference type="Proteomes" id="UP001371299"/>
    </source>
</evidence>
<dbReference type="AlphaFoldDB" id="A0A9X3LWS0"/>
<dbReference type="InterPro" id="IPR024072">
    <property type="entry name" value="DHFR-like_dom_sf"/>
</dbReference>
<dbReference type="GO" id="GO:0008703">
    <property type="term" value="F:5-amino-6-(5-phosphoribosylamino)uracil reductase activity"/>
    <property type="evidence" value="ECO:0007669"/>
    <property type="project" value="InterPro"/>
</dbReference>
<dbReference type="EMBL" id="JAKMUZ010000002">
    <property type="protein sequence ID" value="MCZ9295304.1"/>
    <property type="molecule type" value="Genomic_DNA"/>
</dbReference>
<evidence type="ECO:0000313" key="5">
    <source>
        <dbReference type="EMBL" id="MCZ9295304.1"/>
    </source>
</evidence>
<dbReference type="Proteomes" id="UP001371299">
    <property type="component" value="Unassembled WGS sequence"/>
</dbReference>
<comment type="caution">
    <text evidence="5">The sequence shown here is derived from an EMBL/GenBank/DDBJ whole genome shotgun (WGS) entry which is preliminary data.</text>
</comment>
<dbReference type="PANTHER" id="PTHR38011:SF7">
    <property type="entry name" value="2,5-DIAMINO-6-RIBOSYLAMINO-4(3H)-PYRIMIDINONE 5'-PHOSPHATE REDUCTASE"/>
    <property type="match status" value="1"/>
</dbReference>
<organism evidence="5 7">
    <name type="scientific">Corynebacterium yonathiae</name>
    <dbReference type="NCBI Taxonomy" id="2913504"/>
    <lineage>
        <taxon>Bacteria</taxon>
        <taxon>Bacillati</taxon>
        <taxon>Actinomycetota</taxon>
        <taxon>Actinomycetes</taxon>
        <taxon>Mycobacteriales</taxon>
        <taxon>Corynebacteriaceae</taxon>
        <taxon>Corynebacterium</taxon>
    </lineage>
</organism>
<dbReference type="InterPro" id="IPR002734">
    <property type="entry name" value="RibDG_C"/>
</dbReference>
<dbReference type="Proteomes" id="UP001146439">
    <property type="component" value="Unassembled WGS sequence"/>
</dbReference>
<reference evidence="5" key="1">
    <citation type="submission" date="2022-02" db="EMBL/GenBank/DDBJ databases">
        <title>Corynebacterium sp. from urogenital microbiome.</title>
        <authorList>
            <person name="Cappelli E.A."/>
            <person name="Ribeiro T.G."/>
            <person name="Peixe L."/>
        </authorList>
    </citation>
    <scope>NUCLEOTIDE SEQUENCE</scope>
    <source>
        <strain evidence="5">C21Ua_68</strain>
    </source>
</reference>
<dbReference type="GO" id="GO:0009231">
    <property type="term" value="P:riboflavin biosynthetic process"/>
    <property type="evidence" value="ECO:0007669"/>
    <property type="project" value="InterPro"/>
</dbReference>
<protein>
    <submittedName>
        <fullName evidence="5">Pyrimidine reductase family protein</fullName>
    </submittedName>
</protein>
<proteinExistence type="predicted"/>
<dbReference type="InterPro" id="IPR050765">
    <property type="entry name" value="Riboflavin_Biosynth_HTPR"/>
</dbReference>
<evidence type="ECO:0000256" key="2">
    <source>
        <dbReference type="ARBA" id="ARBA00022857"/>
    </source>
</evidence>
<reference evidence="6 8" key="2">
    <citation type="submission" date="2024-01" db="EMBL/GenBank/DDBJ databases">
        <title>Description of two novel Corynebacterium species isolated from human nasal passages and skin.</title>
        <authorList>
            <person name="Popowitch E."/>
            <person name="Tran T.H."/>
            <person name="Escapa I.F."/>
            <person name="Bhatt E."/>
            <person name="Sozat A.K."/>
            <person name="Roberts A.Q."/>
            <person name="Segre J.A."/>
            <person name="Kong H."/>
            <person name="Conlan S."/>
            <person name="Lemon K.P."/>
            <person name="Kelly M.S."/>
        </authorList>
    </citation>
    <scope>NUCLEOTIDE SEQUENCE [LARGE SCALE GENOMIC DNA]</scope>
    <source>
        <strain evidence="6 8">KPL2619</strain>
    </source>
</reference>
<evidence type="ECO:0000256" key="3">
    <source>
        <dbReference type="ARBA" id="ARBA00023002"/>
    </source>
</evidence>
<dbReference type="PANTHER" id="PTHR38011">
    <property type="entry name" value="DIHYDROFOLATE REDUCTASE FAMILY PROTEIN (AFU_ORTHOLOGUE AFUA_8G06820)"/>
    <property type="match status" value="1"/>
</dbReference>
<feature type="domain" description="Bacterial bifunctional deaminase-reductase C-terminal" evidence="4">
    <location>
        <begin position="17"/>
        <end position="220"/>
    </location>
</feature>
<dbReference type="EMBL" id="JBBMGJ010000040">
    <property type="protein sequence ID" value="MEK0146617.1"/>
    <property type="molecule type" value="Genomic_DNA"/>
</dbReference>
<evidence type="ECO:0000259" key="4">
    <source>
        <dbReference type="Pfam" id="PF01872"/>
    </source>
</evidence>
<dbReference type="RefSeq" id="WP_238799938.1">
    <property type="nucleotide sequence ID" value="NZ_JAKMUZ010000002.1"/>
</dbReference>
<comment type="pathway">
    <text evidence="1">Cofactor biosynthesis; riboflavin biosynthesis.</text>
</comment>
<evidence type="ECO:0000313" key="6">
    <source>
        <dbReference type="EMBL" id="MEK0146617.1"/>
    </source>
</evidence>
<dbReference type="Gene3D" id="3.40.430.10">
    <property type="entry name" value="Dihydrofolate Reductase, subunit A"/>
    <property type="match status" value="1"/>
</dbReference>
<keyword evidence="2" id="KW-0521">NADP</keyword>
<dbReference type="SUPFAM" id="SSF53597">
    <property type="entry name" value="Dihydrofolate reductase-like"/>
    <property type="match status" value="1"/>
</dbReference>
<evidence type="ECO:0000313" key="7">
    <source>
        <dbReference type="Proteomes" id="UP001146439"/>
    </source>
</evidence>
<sequence length="232" mass="25164">MDISSLLGSDSDDAFTVRTNMVSTLTGSATMNHVSEDMGNDTDGQLFAALREWADVVLVGAQTVRAEDYSGVVPSTDGSRPAPIAVPSRSLDFDIDSDFFNDFTTPPIILVPHSSWEDEDIVTRLEAIQSTGAEVCDAGEGGVRDYLSVLKDRGFKRVLCEGGPGMIGQLVDADAIDQMYLTLDPHLSTGVETPMATFKGEHSHRRMQLDNVAADTDGTVFLRYSRDHKDVD</sequence>
<evidence type="ECO:0000256" key="1">
    <source>
        <dbReference type="ARBA" id="ARBA00005104"/>
    </source>
</evidence>
<accession>A0A9X3LWS0</accession>
<dbReference type="Pfam" id="PF01872">
    <property type="entry name" value="RibD_C"/>
    <property type="match status" value="1"/>
</dbReference>
<gene>
    <name evidence="5" type="ORF">L8V22_01800</name>
    <name evidence="6" type="ORF">WMQ01_11200</name>
</gene>
<keyword evidence="3" id="KW-0560">Oxidoreductase</keyword>
<name>A0A9X3LWS0_9CORY</name>
<dbReference type="NCBIfam" id="NF010663">
    <property type="entry name" value="PRK14059.1-1"/>
    <property type="match status" value="1"/>
</dbReference>